<reference evidence="2 3" key="1">
    <citation type="submission" date="2018-03" db="EMBL/GenBank/DDBJ databases">
        <title>Marinobacter brunus sp. nov., a marine bacterium of Gamma-proteobacteria isolated from the surface seawater of the South China Sea.</title>
        <authorList>
            <person name="Cheng H."/>
            <person name="Wu Y.-H."/>
            <person name="Xamxidin M."/>
            <person name="Xu X.-W."/>
        </authorList>
    </citation>
    <scope>NUCLEOTIDE SEQUENCE [LARGE SCALE GENOMIC DNA]</scope>
    <source>
        <strain evidence="2 3">NH169-3</strain>
    </source>
</reference>
<keyword evidence="1" id="KW-1133">Transmembrane helix</keyword>
<name>A0A2T1KIR2_9GAMM</name>
<keyword evidence="1" id="KW-0812">Transmembrane</keyword>
<protein>
    <submittedName>
        <fullName evidence="2">Uncharacterized protein</fullName>
    </submittedName>
</protein>
<accession>A0A2T1KIR2</accession>
<evidence type="ECO:0000256" key="1">
    <source>
        <dbReference type="SAM" id="Phobius"/>
    </source>
</evidence>
<comment type="caution">
    <text evidence="2">The sequence shown here is derived from an EMBL/GenBank/DDBJ whole genome shotgun (WGS) entry which is preliminary data.</text>
</comment>
<evidence type="ECO:0000313" key="3">
    <source>
        <dbReference type="Proteomes" id="UP000239866"/>
    </source>
</evidence>
<dbReference type="EMBL" id="PXNP01000035">
    <property type="protein sequence ID" value="PSF09492.1"/>
    <property type="molecule type" value="Genomic_DNA"/>
</dbReference>
<keyword evidence="1" id="KW-0472">Membrane</keyword>
<dbReference type="OrthoDB" id="6370491at2"/>
<evidence type="ECO:0000313" key="2">
    <source>
        <dbReference type="EMBL" id="PSF09492.1"/>
    </source>
</evidence>
<dbReference type="RefSeq" id="WP_106762042.1">
    <property type="nucleotide sequence ID" value="NZ_PXNP01000035.1"/>
</dbReference>
<keyword evidence="3" id="KW-1185">Reference proteome</keyword>
<feature type="transmembrane region" description="Helical" evidence="1">
    <location>
        <begin position="34"/>
        <end position="63"/>
    </location>
</feature>
<dbReference type="AlphaFoldDB" id="A0A2T1KIR2"/>
<proteinExistence type="predicted"/>
<feature type="transmembrane region" description="Helical" evidence="1">
    <location>
        <begin position="75"/>
        <end position="96"/>
    </location>
</feature>
<gene>
    <name evidence="2" type="ORF">C7H09_07905</name>
</gene>
<feature type="transmembrane region" description="Helical" evidence="1">
    <location>
        <begin position="5"/>
        <end position="22"/>
    </location>
</feature>
<sequence>MDELVVVVLDALIGGVVLWLAAKITYVDLALSETVIAAGGAAAVALVPTAGWVLSLIVLFVLLKKFSRANIWPDIILMVIVSRLVSFVALAALGGLR</sequence>
<dbReference type="Proteomes" id="UP000239866">
    <property type="component" value="Unassembled WGS sequence"/>
</dbReference>
<organism evidence="2 3">
    <name type="scientific">Marinobacter fuscus</name>
    <dbReference type="NCBI Taxonomy" id="2109942"/>
    <lineage>
        <taxon>Bacteria</taxon>
        <taxon>Pseudomonadati</taxon>
        <taxon>Pseudomonadota</taxon>
        <taxon>Gammaproteobacteria</taxon>
        <taxon>Pseudomonadales</taxon>
        <taxon>Marinobacteraceae</taxon>
        <taxon>Marinobacter</taxon>
    </lineage>
</organism>